<gene>
    <name evidence="7" type="ORF">PMAYCL1PPCAC_06184</name>
</gene>
<dbReference type="Pfam" id="PF10328">
    <property type="entry name" value="7TM_GPCR_Srx"/>
    <property type="match status" value="1"/>
</dbReference>
<evidence type="ECO:0000256" key="3">
    <source>
        <dbReference type="ARBA" id="ARBA00022989"/>
    </source>
</evidence>
<dbReference type="AlphaFoldDB" id="A0AAN5CBF8"/>
<feature type="transmembrane region" description="Helical" evidence="5">
    <location>
        <begin position="20"/>
        <end position="46"/>
    </location>
</feature>
<name>A0AAN5CBF8_9BILA</name>
<dbReference type="CDD" id="cd00637">
    <property type="entry name" value="7tm_classA_rhodopsin-like"/>
    <property type="match status" value="1"/>
</dbReference>
<proteinExistence type="predicted"/>
<dbReference type="InterPro" id="IPR019430">
    <property type="entry name" value="7TM_GPCR_serpentine_rcpt_Srx"/>
</dbReference>
<feature type="transmembrane region" description="Helical" evidence="5">
    <location>
        <begin position="187"/>
        <end position="207"/>
    </location>
</feature>
<feature type="transmembrane region" description="Helical" evidence="5">
    <location>
        <begin position="102"/>
        <end position="124"/>
    </location>
</feature>
<feature type="transmembrane region" description="Helical" evidence="5">
    <location>
        <begin position="58"/>
        <end position="82"/>
    </location>
</feature>
<comment type="caution">
    <text evidence="7">The sequence shown here is derived from an EMBL/GenBank/DDBJ whole genome shotgun (WGS) entry which is preliminary data.</text>
</comment>
<evidence type="ECO:0000256" key="4">
    <source>
        <dbReference type="ARBA" id="ARBA00023136"/>
    </source>
</evidence>
<keyword evidence="3 5" id="KW-1133">Transmembrane helix</keyword>
<feature type="transmembrane region" description="Helical" evidence="5">
    <location>
        <begin position="261"/>
        <end position="287"/>
    </location>
</feature>
<evidence type="ECO:0000256" key="5">
    <source>
        <dbReference type="SAM" id="Phobius"/>
    </source>
</evidence>
<dbReference type="GO" id="GO:0004930">
    <property type="term" value="F:G protein-coupled receptor activity"/>
    <property type="evidence" value="ECO:0007669"/>
    <property type="project" value="InterPro"/>
</dbReference>
<dbReference type="GO" id="GO:0016020">
    <property type="term" value="C:membrane"/>
    <property type="evidence" value="ECO:0007669"/>
    <property type="project" value="UniProtKB-SubCell"/>
</dbReference>
<keyword evidence="2 5" id="KW-0812">Transmembrane</keyword>
<keyword evidence="4 5" id="KW-0472">Membrane</keyword>
<feature type="transmembrane region" description="Helical" evidence="5">
    <location>
        <begin position="136"/>
        <end position="156"/>
    </location>
</feature>
<evidence type="ECO:0000256" key="2">
    <source>
        <dbReference type="ARBA" id="ARBA00022692"/>
    </source>
</evidence>
<feature type="domain" description="7TM GPCR serpentine receptor class x (Srx)" evidence="6">
    <location>
        <begin position="30"/>
        <end position="288"/>
    </location>
</feature>
<sequence length="321" mass="36366">MPRNLSAMSDEDWITLRSQQTIAASVMLGIGLIGLAINLSAVFLSFRVRALRSPFGKLMAVHCISDAAILAIFSFWCATRTFLGYLDHDSLLSRKVGQVSLFFWFTSIYSQLVIALNRCTLLLLPNVYNKIFEGHTRLVILVYWCICLLHACVYFGEGCDFYYNSEVFHWQFAESPCGEAVGFWLDFIYGCTICIIVLVLDFICIVMTRKNNKKIAGAMQSVEINRRARREAQFMIQACCTGFLFTVMLFSFHYLSKIVSGIWSVAATTTLMWELAHLGDGVILFAFNNELRKVTFKPRIFFGITTISSEALVTTKVRSIL</sequence>
<dbReference type="EMBL" id="BTRK01000002">
    <property type="protein sequence ID" value="GMR35989.1"/>
    <property type="molecule type" value="Genomic_DNA"/>
</dbReference>
<organism evidence="7 8">
    <name type="scientific">Pristionchus mayeri</name>
    <dbReference type="NCBI Taxonomy" id="1317129"/>
    <lineage>
        <taxon>Eukaryota</taxon>
        <taxon>Metazoa</taxon>
        <taxon>Ecdysozoa</taxon>
        <taxon>Nematoda</taxon>
        <taxon>Chromadorea</taxon>
        <taxon>Rhabditida</taxon>
        <taxon>Rhabditina</taxon>
        <taxon>Diplogasteromorpha</taxon>
        <taxon>Diplogasteroidea</taxon>
        <taxon>Neodiplogasteridae</taxon>
        <taxon>Pristionchus</taxon>
    </lineage>
</organism>
<feature type="non-terminal residue" evidence="7">
    <location>
        <position position="321"/>
    </location>
</feature>
<feature type="transmembrane region" description="Helical" evidence="5">
    <location>
        <begin position="234"/>
        <end position="255"/>
    </location>
</feature>
<dbReference type="Gene3D" id="1.20.1070.10">
    <property type="entry name" value="Rhodopsin 7-helix transmembrane proteins"/>
    <property type="match status" value="1"/>
</dbReference>
<dbReference type="SUPFAM" id="SSF81321">
    <property type="entry name" value="Family A G protein-coupled receptor-like"/>
    <property type="match status" value="1"/>
</dbReference>
<reference evidence="8" key="1">
    <citation type="submission" date="2022-10" db="EMBL/GenBank/DDBJ databases">
        <title>Genome assembly of Pristionchus species.</title>
        <authorList>
            <person name="Yoshida K."/>
            <person name="Sommer R.J."/>
        </authorList>
    </citation>
    <scope>NUCLEOTIDE SEQUENCE [LARGE SCALE GENOMIC DNA]</scope>
    <source>
        <strain evidence="8">RS5460</strain>
    </source>
</reference>
<dbReference type="Proteomes" id="UP001328107">
    <property type="component" value="Unassembled WGS sequence"/>
</dbReference>
<evidence type="ECO:0000256" key="1">
    <source>
        <dbReference type="ARBA" id="ARBA00004370"/>
    </source>
</evidence>
<protein>
    <recommendedName>
        <fullName evidence="6">7TM GPCR serpentine receptor class x (Srx) domain-containing protein</fullName>
    </recommendedName>
</protein>
<comment type="subcellular location">
    <subcellularLocation>
        <location evidence="1">Membrane</location>
    </subcellularLocation>
</comment>
<dbReference type="PROSITE" id="PS00237">
    <property type="entry name" value="G_PROTEIN_RECEP_F1_1"/>
    <property type="match status" value="1"/>
</dbReference>
<dbReference type="PANTHER" id="PTHR23017:SF3">
    <property type="entry name" value="G-PROTEIN COUPLED RECEPTORS FAMILY 1 PROFILE DOMAIN-CONTAINING PROTEIN"/>
    <property type="match status" value="1"/>
</dbReference>
<accession>A0AAN5CBF8</accession>
<evidence type="ECO:0000259" key="6">
    <source>
        <dbReference type="Pfam" id="PF10328"/>
    </source>
</evidence>
<dbReference type="PANTHER" id="PTHR23017">
    <property type="entry name" value="SERPENTINE RECEPTOR, CLASS X"/>
    <property type="match status" value="1"/>
</dbReference>
<dbReference type="InterPro" id="IPR000276">
    <property type="entry name" value="GPCR_Rhodpsn"/>
</dbReference>
<keyword evidence="8" id="KW-1185">Reference proteome</keyword>
<evidence type="ECO:0000313" key="7">
    <source>
        <dbReference type="EMBL" id="GMR35989.1"/>
    </source>
</evidence>
<evidence type="ECO:0000313" key="8">
    <source>
        <dbReference type="Proteomes" id="UP001328107"/>
    </source>
</evidence>